<sequence>MAYQDELPPAPDATPPPPALWSPGDHVLWRFVRHGTVEAARPVTVVRDAPDLSVFWLAPGTPIVRAVLVDGTPIRSVPVRERFAHPWGTRESIWHGPGVLKLVPWGAAHSVWVFWDDDGSLRGWYVNLEAPHRRRPYGVDTSDHVLDIWVTPDRRWEWKDEDELTAAHAAGRFGDEDLVAIRAEGERVIKLIERWASPFRDGWERFRPDPDWSLPALPADWATLP</sequence>
<dbReference type="Proteomes" id="UP000070188">
    <property type="component" value="Unassembled WGS sequence"/>
</dbReference>
<dbReference type="InterPro" id="IPR050212">
    <property type="entry name" value="Ntdp-like"/>
</dbReference>
<dbReference type="InterPro" id="IPR007295">
    <property type="entry name" value="DUF402"/>
</dbReference>
<keyword evidence="1" id="KW-0378">Hydrolase</keyword>
<evidence type="ECO:0000256" key="1">
    <source>
        <dbReference type="ARBA" id="ARBA00022801"/>
    </source>
</evidence>
<evidence type="ECO:0000313" key="4">
    <source>
        <dbReference type="Proteomes" id="UP000070188"/>
    </source>
</evidence>
<dbReference type="InterPro" id="IPR035930">
    <property type="entry name" value="FomD-like_sf"/>
</dbReference>
<dbReference type="Pfam" id="PF04167">
    <property type="entry name" value="DUF402"/>
    <property type="match status" value="1"/>
</dbReference>
<organism evidence="3 4">
    <name type="scientific">Carbonactinospora thermoautotrophica</name>
    <dbReference type="NCBI Taxonomy" id="1469144"/>
    <lineage>
        <taxon>Bacteria</taxon>
        <taxon>Bacillati</taxon>
        <taxon>Actinomycetota</taxon>
        <taxon>Actinomycetes</taxon>
        <taxon>Kitasatosporales</taxon>
        <taxon>Carbonactinosporaceae</taxon>
        <taxon>Carbonactinospora</taxon>
    </lineage>
</organism>
<reference evidence="4" key="1">
    <citation type="submission" date="2015-04" db="EMBL/GenBank/DDBJ databases">
        <title>Physiological reanalysis, assessment of diazotrophy, and genome sequences of multiple isolates of Streptomyces thermoautotrophicus.</title>
        <authorList>
            <person name="MacKellar D.C."/>
            <person name="Lieber L."/>
            <person name="Norman J."/>
            <person name="Bolger A."/>
            <person name="Tobin C."/>
            <person name="Murray J.W."/>
            <person name="Chang R."/>
            <person name="Ford T."/>
            <person name="Nguyen P.Q."/>
            <person name="Woodward J."/>
            <person name="Permingeat H."/>
            <person name="Joshi N.S."/>
            <person name="Silver P.A."/>
            <person name="Usadel B."/>
            <person name="Rutherford A.W."/>
            <person name="Friesen M."/>
            <person name="Prell J."/>
        </authorList>
    </citation>
    <scope>NUCLEOTIDE SEQUENCE [LARGE SCALE GENOMIC DNA]</scope>
    <source>
        <strain evidence="4">H1</strain>
    </source>
</reference>
<dbReference type="PANTHER" id="PTHR39159">
    <property type="match status" value="1"/>
</dbReference>
<keyword evidence="4" id="KW-1185">Reference proteome</keyword>
<gene>
    <name evidence="3" type="ORF">LI90_864</name>
</gene>
<dbReference type="EMBL" id="LAXD01000001">
    <property type="protein sequence ID" value="KWW99230.1"/>
    <property type="molecule type" value="Genomic_DNA"/>
</dbReference>
<evidence type="ECO:0000313" key="3">
    <source>
        <dbReference type="EMBL" id="KWW99230.1"/>
    </source>
</evidence>
<dbReference type="STRING" id="1469144.LI90_864"/>
<dbReference type="PANTHER" id="PTHR39159:SF1">
    <property type="entry name" value="UPF0374 PROTEIN YGAC"/>
    <property type="match status" value="1"/>
</dbReference>
<accession>A0A132MMZ2</accession>
<dbReference type="GO" id="GO:0016787">
    <property type="term" value="F:hydrolase activity"/>
    <property type="evidence" value="ECO:0007669"/>
    <property type="project" value="UniProtKB-KW"/>
</dbReference>
<protein>
    <recommendedName>
        <fullName evidence="2">DUF402 domain-containing protein</fullName>
    </recommendedName>
</protein>
<evidence type="ECO:0000259" key="2">
    <source>
        <dbReference type="Pfam" id="PF04167"/>
    </source>
</evidence>
<dbReference type="SUPFAM" id="SSF159234">
    <property type="entry name" value="FomD-like"/>
    <property type="match status" value="1"/>
</dbReference>
<feature type="domain" description="DUF402" evidence="2">
    <location>
        <begin position="75"/>
        <end position="195"/>
    </location>
</feature>
<dbReference type="AlphaFoldDB" id="A0A132MMZ2"/>
<name>A0A132MMZ2_9ACTN</name>
<comment type="caution">
    <text evidence="3">The sequence shown here is derived from an EMBL/GenBank/DDBJ whole genome shotgun (WGS) entry which is preliminary data.</text>
</comment>
<dbReference type="PATRIC" id="fig|1469144.10.peg.979"/>
<dbReference type="Gene3D" id="2.40.380.10">
    <property type="entry name" value="FomD-like"/>
    <property type="match status" value="1"/>
</dbReference>
<proteinExistence type="predicted"/>
<dbReference type="RefSeq" id="WP_244884170.1">
    <property type="nucleotide sequence ID" value="NZ_LAXD01000001.1"/>
</dbReference>